<dbReference type="GO" id="GO:0000785">
    <property type="term" value="C:chromatin"/>
    <property type="evidence" value="ECO:0007669"/>
    <property type="project" value="TreeGrafter"/>
</dbReference>
<protein>
    <recommendedName>
        <fullName evidence="2">JmjC domain-containing protein</fullName>
    </recommendedName>
</protein>
<dbReference type="Pfam" id="PF02373">
    <property type="entry name" value="JmjC"/>
    <property type="match status" value="1"/>
</dbReference>
<dbReference type="SUPFAM" id="SSF51197">
    <property type="entry name" value="Clavaminate synthase-like"/>
    <property type="match status" value="1"/>
</dbReference>
<name>A0A0G4H281_9ALVE</name>
<dbReference type="PROSITE" id="PS51184">
    <property type="entry name" value="JMJC"/>
    <property type="match status" value="1"/>
</dbReference>
<dbReference type="GO" id="GO:0032454">
    <property type="term" value="F:histone H3K9 demethylase activity"/>
    <property type="evidence" value="ECO:0007669"/>
    <property type="project" value="TreeGrafter"/>
</dbReference>
<dbReference type="VEuPathDB" id="CryptoDB:Cvel_24328"/>
<dbReference type="GO" id="GO:0051864">
    <property type="term" value="F:histone H3K36 demethylase activity"/>
    <property type="evidence" value="ECO:0007669"/>
    <property type="project" value="TreeGrafter"/>
</dbReference>
<gene>
    <name evidence="3" type="ORF">Cvel_24328</name>
</gene>
<evidence type="ECO:0000256" key="1">
    <source>
        <dbReference type="SAM" id="MobiDB-lite"/>
    </source>
</evidence>
<proteinExistence type="predicted"/>
<accession>A0A0G4H281</accession>
<evidence type="ECO:0000313" key="3">
    <source>
        <dbReference type="EMBL" id="CEM37517.1"/>
    </source>
</evidence>
<organism evidence="3">
    <name type="scientific">Chromera velia CCMP2878</name>
    <dbReference type="NCBI Taxonomy" id="1169474"/>
    <lineage>
        <taxon>Eukaryota</taxon>
        <taxon>Sar</taxon>
        <taxon>Alveolata</taxon>
        <taxon>Colpodellida</taxon>
        <taxon>Chromeraceae</taxon>
        <taxon>Chromera</taxon>
    </lineage>
</organism>
<feature type="region of interest" description="Disordered" evidence="1">
    <location>
        <begin position="41"/>
        <end position="60"/>
    </location>
</feature>
<sequence>MTVPASLTGAAGVSILRNEDATKFSGKTIKEYKEVAEKLAKGTGRGAEEKKKKRESGEMPVEEIERSFWNSASLVGAARDRMPMYAADDGGGSFFDKKTSPFSFENMPGDLLRKLPSVPGVNTPYGYVGMWRTCFAWHKEDMDLPSANYLHHGACK</sequence>
<dbReference type="EMBL" id="CDMZ01001783">
    <property type="protein sequence ID" value="CEM37517.1"/>
    <property type="molecule type" value="Genomic_DNA"/>
</dbReference>
<reference evidence="3" key="1">
    <citation type="submission" date="2014-11" db="EMBL/GenBank/DDBJ databases">
        <authorList>
            <person name="Otto D Thomas"/>
            <person name="Naeem Raeece"/>
        </authorList>
    </citation>
    <scope>NUCLEOTIDE SEQUENCE</scope>
</reference>
<dbReference type="AlphaFoldDB" id="A0A0G4H281"/>
<feature type="compositionally biased region" description="Basic and acidic residues" evidence="1">
    <location>
        <begin position="41"/>
        <end position="50"/>
    </location>
</feature>
<dbReference type="PANTHER" id="PTHR10694:SF7">
    <property type="entry name" value="[HISTONE H3]-TRIMETHYL-L-LYSINE(9) DEMETHYLASE"/>
    <property type="match status" value="1"/>
</dbReference>
<dbReference type="GO" id="GO:0005634">
    <property type="term" value="C:nucleus"/>
    <property type="evidence" value="ECO:0007669"/>
    <property type="project" value="TreeGrafter"/>
</dbReference>
<evidence type="ECO:0000259" key="2">
    <source>
        <dbReference type="PROSITE" id="PS51184"/>
    </source>
</evidence>
<dbReference type="PANTHER" id="PTHR10694">
    <property type="entry name" value="LYSINE-SPECIFIC DEMETHYLASE"/>
    <property type="match status" value="1"/>
</dbReference>
<dbReference type="GO" id="GO:0010468">
    <property type="term" value="P:regulation of gene expression"/>
    <property type="evidence" value="ECO:0007669"/>
    <property type="project" value="TreeGrafter"/>
</dbReference>
<dbReference type="PhylomeDB" id="A0A0G4H281"/>
<feature type="domain" description="JmjC" evidence="2">
    <location>
        <begin position="96"/>
        <end position="156"/>
    </location>
</feature>
<dbReference type="Gene3D" id="2.60.120.650">
    <property type="entry name" value="Cupin"/>
    <property type="match status" value="1"/>
</dbReference>
<dbReference type="InterPro" id="IPR003347">
    <property type="entry name" value="JmjC_dom"/>
</dbReference>